<dbReference type="InterPro" id="IPR022419">
    <property type="entry name" value="Porphobilin_deaminase_cofac_BS"/>
</dbReference>
<dbReference type="SUPFAM" id="SSF53850">
    <property type="entry name" value="Periplasmic binding protein-like II"/>
    <property type="match status" value="2"/>
</dbReference>
<feature type="compositionally biased region" description="Basic and acidic residues" evidence="6">
    <location>
        <begin position="165"/>
        <end position="181"/>
    </location>
</feature>
<dbReference type="EMBL" id="FOZK01000001">
    <property type="protein sequence ID" value="SFR89297.1"/>
    <property type="molecule type" value="Genomic_DNA"/>
</dbReference>
<feature type="domain" description="Porphobilinogen deaminase N-terminal" evidence="7">
    <location>
        <begin position="7"/>
        <end position="161"/>
    </location>
</feature>
<evidence type="ECO:0000259" key="8">
    <source>
        <dbReference type="Pfam" id="PF03900"/>
    </source>
</evidence>
<dbReference type="OrthoDB" id="8042at2157"/>
<dbReference type="SUPFAM" id="SSF54782">
    <property type="entry name" value="Porphobilinogen deaminase (hydroxymethylbilane synthase), C-terminal domain"/>
    <property type="match status" value="1"/>
</dbReference>
<feature type="region of interest" description="Disordered" evidence="6">
    <location>
        <begin position="161"/>
        <end position="181"/>
    </location>
</feature>
<dbReference type="PANTHER" id="PTHR11557">
    <property type="entry name" value="PORPHOBILINOGEN DEAMINASE"/>
    <property type="match status" value="1"/>
</dbReference>
<gene>
    <name evidence="9" type="ORF">SAMN05216559_0606</name>
</gene>
<dbReference type="PANTHER" id="PTHR11557:SF0">
    <property type="entry name" value="PORPHOBILINOGEN DEAMINASE"/>
    <property type="match status" value="1"/>
</dbReference>
<dbReference type="GO" id="GO:0004418">
    <property type="term" value="F:hydroxymethylbilane synthase activity"/>
    <property type="evidence" value="ECO:0007669"/>
    <property type="project" value="UniProtKB-UniRule"/>
</dbReference>
<dbReference type="GO" id="GO:0005737">
    <property type="term" value="C:cytoplasm"/>
    <property type="evidence" value="ECO:0007669"/>
    <property type="project" value="UniProtKB-UniRule"/>
</dbReference>
<feature type="domain" description="Porphobilinogen deaminase C-terminal" evidence="8">
    <location>
        <begin position="280"/>
        <end position="347"/>
    </location>
</feature>
<feature type="region of interest" description="Disordered" evidence="6">
    <location>
        <begin position="358"/>
        <end position="393"/>
    </location>
</feature>
<accession>A0A1I6KDL8</accession>
<feature type="compositionally biased region" description="Acidic residues" evidence="6">
    <location>
        <begin position="365"/>
        <end position="393"/>
    </location>
</feature>
<evidence type="ECO:0000259" key="7">
    <source>
        <dbReference type="Pfam" id="PF01379"/>
    </source>
</evidence>
<evidence type="ECO:0000256" key="6">
    <source>
        <dbReference type="SAM" id="MobiDB-lite"/>
    </source>
</evidence>
<evidence type="ECO:0000313" key="9">
    <source>
        <dbReference type="EMBL" id="SFR89297.1"/>
    </source>
</evidence>
<evidence type="ECO:0000256" key="5">
    <source>
        <dbReference type="NCBIfam" id="TIGR00212"/>
    </source>
</evidence>
<keyword evidence="3" id="KW-0808">Transferase</keyword>
<evidence type="ECO:0000256" key="4">
    <source>
        <dbReference type="ARBA" id="ARBA00023244"/>
    </source>
</evidence>
<dbReference type="InterPro" id="IPR022417">
    <property type="entry name" value="Porphobilin_deaminase_N"/>
</dbReference>
<evidence type="ECO:0000313" key="10">
    <source>
        <dbReference type="Proteomes" id="UP000199062"/>
    </source>
</evidence>
<keyword evidence="10" id="KW-1185">Reference proteome</keyword>
<reference evidence="9 10" key="1">
    <citation type="submission" date="2016-10" db="EMBL/GenBank/DDBJ databases">
        <authorList>
            <person name="de Groot N.N."/>
        </authorList>
    </citation>
    <scope>NUCLEOTIDE SEQUENCE [LARGE SCALE GENOMIC DNA]</scope>
    <source>
        <strain evidence="9 10">CGMCC 1.10457</strain>
    </source>
</reference>
<dbReference type="PROSITE" id="PS00533">
    <property type="entry name" value="PORPHOBILINOGEN_DEAM"/>
    <property type="match status" value="1"/>
</dbReference>
<dbReference type="Gene3D" id="3.40.190.10">
    <property type="entry name" value="Periplasmic binding protein-like II"/>
    <property type="match status" value="1"/>
</dbReference>
<dbReference type="STRING" id="767519.SAMN05216559_0606"/>
<dbReference type="InterPro" id="IPR000860">
    <property type="entry name" value="HemC"/>
</dbReference>
<evidence type="ECO:0000256" key="3">
    <source>
        <dbReference type="ARBA" id="ARBA00022679"/>
    </source>
</evidence>
<dbReference type="Gene3D" id="3.30.160.40">
    <property type="entry name" value="Porphobilinogen deaminase, C-terminal domain"/>
    <property type="match status" value="1"/>
</dbReference>
<dbReference type="GO" id="GO:0006783">
    <property type="term" value="P:heme biosynthetic process"/>
    <property type="evidence" value="ECO:0007669"/>
    <property type="project" value="TreeGrafter"/>
</dbReference>
<sequence>MTTRGTLRLATRGSDLALRQAAAVREALEDRRYDVEIVEVETTGDQIRDELIHRLGKTGAFVRSLDEQVLDGSVDAAVHSMKDVPTEQPDSLVVAAVPQRADPSDVLVTPDGATLSELPEGATVGTSSLRRKAELLAERPDLDVQPLRGNVDTRVEKLLAPSLQAEHEERSEEEKERKERLEDDEYVFPYDQDVEEWFDGLREIERQALGRDVDTEFDAIVLARAGLERSGLLYNVEATPLSTETFVPAPGQGALAVATADGEVAEEINEVLDHPRSRAETTVERVILEELGGGCVAPLGIHAVLQGRSVRTRVRVLSQDGTEEVSATRDIPVDHHVDGAKSFAADLADQGAKDMIEAAKKELDDGGEADDDAASAVETDDEGIAEDGGATEE</sequence>
<dbReference type="InterPro" id="IPR036803">
    <property type="entry name" value="Porphobilinogen_deaminase_C_sf"/>
</dbReference>
<proteinExistence type="inferred from homology"/>
<dbReference type="Pfam" id="PF03900">
    <property type="entry name" value="Porphobil_deamC"/>
    <property type="match status" value="1"/>
</dbReference>
<name>A0A1I6KDL8_9EURY</name>
<comment type="cofactor">
    <cofactor evidence="1">
        <name>dipyrromethane</name>
        <dbReference type="ChEBI" id="CHEBI:60342"/>
    </cofactor>
</comment>
<feature type="domain" description="Porphobilinogen deaminase N-terminal" evidence="7">
    <location>
        <begin position="214"/>
        <end position="262"/>
    </location>
</feature>
<dbReference type="AlphaFoldDB" id="A0A1I6KDL8"/>
<dbReference type="PRINTS" id="PR00151">
    <property type="entry name" value="PORPHBDMNASE"/>
</dbReference>
<dbReference type="Proteomes" id="UP000199062">
    <property type="component" value="Unassembled WGS sequence"/>
</dbReference>
<protein>
    <recommendedName>
        <fullName evidence="5">Hydroxymethylbilane synthase</fullName>
        <ecNumber evidence="5">2.5.1.61</ecNumber>
    </recommendedName>
</protein>
<comment type="similarity">
    <text evidence="2">Belongs to the HMBS family.</text>
</comment>
<keyword evidence="4" id="KW-0627">Porphyrin biosynthesis</keyword>
<dbReference type="Pfam" id="PF01379">
    <property type="entry name" value="Porphobil_deam"/>
    <property type="match status" value="2"/>
</dbReference>
<evidence type="ECO:0000256" key="2">
    <source>
        <dbReference type="ARBA" id="ARBA00005638"/>
    </source>
</evidence>
<dbReference type="EC" id="2.5.1.61" evidence="5"/>
<evidence type="ECO:0000256" key="1">
    <source>
        <dbReference type="ARBA" id="ARBA00001916"/>
    </source>
</evidence>
<organism evidence="9 10">
    <name type="scientific">Halomicrobium zhouii</name>
    <dbReference type="NCBI Taxonomy" id="767519"/>
    <lineage>
        <taxon>Archaea</taxon>
        <taxon>Methanobacteriati</taxon>
        <taxon>Methanobacteriota</taxon>
        <taxon>Stenosarchaea group</taxon>
        <taxon>Halobacteria</taxon>
        <taxon>Halobacteriales</taxon>
        <taxon>Haloarculaceae</taxon>
        <taxon>Halomicrobium</taxon>
    </lineage>
</organism>
<dbReference type="RefSeq" id="WP_089813745.1">
    <property type="nucleotide sequence ID" value="NZ_FOZK01000001.1"/>
</dbReference>
<dbReference type="NCBIfam" id="TIGR00212">
    <property type="entry name" value="hemC"/>
    <property type="match status" value="1"/>
</dbReference>
<dbReference type="InterPro" id="IPR022418">
    <property type="entry name" value="Porphobilinogen_deaminase_C"/>
</dbReference>